<dbReference type="GO" id="GO:0003729">
    <property type="term" value="F:mRNA binding"/>
    <property type="evidence" value="ECO:0007669"/>
    <property type="project" value="TreeGrafter"/>
</dbReference>
<keyword evidence="1 2" id="KW-0694">RNA-binding</keyword>
<evidence type="ECO:0000256" key="1">
    <source>
        <dbReference type="ARBA" id="ARBA00022884"/>
    </source>
</evidence>
<dbReference type="InterPro" id="IPR050502">
    <property type="entry name" value="Euk_RNA-bind_prot"/>
</dbReference>
<dbReference type="PROSITE" id="PS51762">
    <property type="entry name" value="GH16_2"/>
    <property type="match status" value="1"/>
</dbReference>
<evidence type="ECO:0008006" key="9">
    <source>
        <dbReference type="Google" id="ProtNLM"/>
    </source>
</evidence>
<reference evidence="7 8" key="1">
    <citation type="submission" date="2019-12" db="EMBL/GenBank/DDBJ databases">
        <authorList>
            <person name="Floudas D."/>
            <person name="Bentzer J."/>
            <person name="Ahren D."/>
            <person name="Johansson T."/>
            <person name="Persson P."/>
            <person name="Tunlid A."/>
        </authorList>
    </citation>
    <scope>NUCLEOTIDE SEQUENCE [LARGE SCALE GENOMIC DNA]</scope>
    <source>
        <strain evidence="7 8">CBS 102.39</strain>
    </source>
</reference>
<feature type="transmembrane region" description="Helical" evidence="4">
    <location>
        <begin position="876"/>
        <end position="900"/>
    </location>
</feature>
<dbReference type="Pfam" id="PF00076">
    <property type="entry name" value="RRM_1"/>
    <property type="match status" value="1"/>
</dbReference>
<dbReference type="InterPro" id="IPR013320">
    <property type="entry name" value="ConA-like_dom_sf"/>
</dbReference>
<evidence type="ECO:0000259" key="5">
    <source>
        <dbReference type="PROSITE" id="PS50102"/>
    </source>
</evidence>
<feature type="domain" description="RRM" evidence="5">
    <location>
        <begin position="156"/>
        <end position="230"/>
    </location>
</feature>
<gene>
    <name evidence="7" type="ORF">D9613_010125</name>
</gene>
<keyword evidence="4" id="KW-0472">Membrane</keyword>
<feature type="domain" description="GH16" evidence="6">
    <location>
        <begin position="563"/>
        <end position="819"/>
    </location>
</feature>
<feature type="region of interest" description="Disordered" evidence="3">
    <location>
        <begin position="349"/>
        <end position="381"/>
    </location>
</feature>
<evidence type="ECO:0000256" key="3">
    <source>
        <dbReference type="SAM" id="MobiDB-lite"/>
    </source>
</evidence>
<accession>A0A8H4QXI1</accession>
<protein>
    <recommendedName>
        <fullName evidence="9">GH16 domain-containing protein</fullName>
    </recommendedName>
</protein>
<evidence type="ECO:0000313" key="7">
    <source>
        <dbReference type="EMBL" id="KAF4618669.1"/>
    </source>
</evidence>
<dbReference type="SUPFAM" id="SSF49899">
    <property type="entry name" value="Concanavalin A-like lectins/glucanases"/>
    <property type="match status" value="1"/>
</dbReference>
<evidence type="ECO:0000259" key="6">
    <source>
        <dbReference type="PROSITE" id="PS51762"/>
    </source>
</evidence>
<dbReference type="Proteomes" id="UP000521872">
    <property type="component" value="Unassembled WGS sequence"/>
</dbReference>
<evidence type="ECO:0000313" key="8">
    <source>
        <dbReference type="Proteomes" id="UP000521872"/>
    </source>
</evidence>
<dbReference type="SUPFAM" id="SSF54928">
    <property type="entry name" value="RNA-binding domain, RBD"/>
    <property type="match status" value="2"/>
</dbReference>
<dbReference type="PROSITE" id="PS50102">
    <property type="entry name" value="RRM"/>
    <property type="match status" value="3"/>
</dbReference>
<evidence type="ECO:0000256" key="2">
    <source>
        <dbReference type="PROSITE-ProRule" id="PRU00176"/>
    </source>
</evidence>
<feature type="domain" description="RRM" evidence="5">
    <location>
        <begin position="386"/>
        <end position="464"/>
    </location>
</feature>
<dbReference type="PANTHER" id="PTHR48025:SF1">
    <property type="entry name" value="RRM DOMAIN-CONTAINING PROTEIN"/>
    <property type="match status" value="1"/>
</dbReference>
<dbReference type="GO" id="GO:0004553">
    <property type="term" value="F:hydrolase activity, hydrolyzing O-glycosyl compounds"/>
    <property type="evidence" value="ECO:0007669"/>
    <property type="project" value="InterPro"/>
</dbReference>
<proteinExistence type="predicted"/>
<keyword evidence="4" id="KW-0812">Transmembrane</keyword>
<dbReference type="EMBL" id="JAACJL010000017">
    <property type="protein sequence ID" value="KAF4618669.1"/>
    <property type="molecule type" value="Genomic_DNA"/>
</dbReference>
<dbReference type="PANTHER" id="PTHR48025">
    <property type="entry name" value="OS02G0815200 PROTEIN"/>
    <property type="match status" value="1"/>
</dbReference>
<name>A0A8H4QXI1_9AGAR</name>
<dbReference type="Gene3D" id="3.30.70.330">
    <property type="match status" value="3"/>
</dbReference>
<comment type="caution">
    <text evidence="7">The sequence shown here is derived from an EMBL/GenBank/DDBJ whole genome shotgun (WGS) entry which is preliminary data.</text>
</comment>
<dbReference type="GO" id="GO:0005634">
    <property type="term" value="C:nucleus"/>
    <property type="evidence" value="ECO:0007669"/>
    <property type="project" value="TreeGrafter"/>
</dbReference>
<dbReference type="InterPro" id="IPR000757">
    <property type="entry name" value="Beta-glucanase-like"/>
</dbReference>
<sequence>MAHNTTLETCQLAETVQNSEGQWEESSYLIFYWDIISSTHRVIVTRKKKPGQSNGYDGPSTMLTATVTSQISARVLSQHQQEAYLSAGSSYAISFSTPPSICSSASSYLATKHDFRTMQFSKYRLGRGTPINDAIFCGRRGPNAPLFEFSGNRATNSVSVENIPDHVNRREVVALFNSLIGEVRGCRDIRNGDKWTLEITFSDRECADKALCMNGFTVAGVPLVVSSTANVTSSFPSNKPMMDDRRNLYVLGLPFALTKSEFASIFSQYGTVSHCVILATVDNSSRRRGFVVMSSHEEALNAMASLSHTVIKGHTIDVSWAVVQRSQGFLDGGDRAMLLEARSQVLTPSPRLQPRQSIPSSDSSDSSLESHDADPASLATSSGPTQSLLVMNLPTLLFSQAQDLQPLFLPFGHIEKLEIVQVSPLGTMSVLVQYSHVSVAQEAKENLTGQLYGSYRIEARYVRSASQGLPKTNHAPSLSDADIGKRPSILEAGSSTRGLGHIGRSHSYSGFATKDHNAFDQNRQSTNLQPHLGLPTSTSSSVTPSPFSNVFDGSKLPSVSAGLRWDLDFLPNYGEFGFCGTGSFCLGGCNPFASKSLDSCRPEPMCKDQTLTFSDQSRILTNATFFDGNATEYDWVVDKGNIMNSNGDIALLLTETNGGTRLSSTRYVHYGTITAKLKTGKWAGVVTTFITMSDVKDEIDWEFPGANTTSGQSNMFWQGLIPEKTIGLTHDVSSDSFSNYHDYTIDWQPDVLTFLIDNKSVRTIKKSDTLVNGVAHYPTTPSRIQLSIWPAGIPSSPQGTVEWAGGMINWQDPDYVAAGNFYAQYQSVTIKCTGTQQVAPSSDLVSYVYGGNRSDPAPTILYSNRTTLLNAASGRFGTGGTGTVLVALVMGAVMGVNALLL</sequence>
<dbReference type="InterPro" id="IPR012677">
    <property type="entry name" value="Nucleotide-bd_a/b_plait_sf"/>
</dbReference>
<dbReference type="CDD" id="cd00590">
    <property type="entry name" value="RRM_SF"/>
    <property type="match status" value="2"/>
</dbReference>
<dbReference type="InterPro" id="IPR035979">
    <property type="entry name" value="RBD_domain_sf"/>
</dbReference>
<dbReference type="AlphaFoldDB" id="A0A8H4QXI1"/>
<dbReference type="InterPro" id="IPR000504">
    <property type="entry name" value="RRM_dom"/>
</dbReference>
<feature type="domain" description="RRM" evidence="5">
    <location>
        <begin position="246"/>
        <end position="323"/>
    </location>
</feature>
<feature type="compositionally biased region" description="Low complexity" evidence="3">
    <location>
        <begin position="357"/>
        <end position="367"/>
    </location>
</feature>
<organism evidence="7 8">
    <name type="scientific">Agrocybe pediades</name>
    <dbReference type="NCBI Taxonomy" id="84607"/>
    <lineage>
        <taxon>Eukaryota</taxon>
        <taxon>Fungi</taxon>
        <taxon>Dikarya</taxon>
        <taxon>Basidiomycota</taxon>
        <taxon>Agaricomycotina</taxon>
        <taxon>Agaricomycetes</taxon>
        <taxon>Agaricomycetidae</taxon>
        <taxon>Agaricales</taxon>
        <taxon>Agaricineae</taxon>
        <taxon>Strophariaceae</taxon>
        <taxon>Agrocybe</taxon>
    </lineage>
</organism>
<evidence type="ECO:0000256" key="4">
    <source>
        <dbReference type="SAM" id="Phobius"/>
    </source>
</evidence>
<dbReference type="SMART" id="SM00360">
    <property type="entry name" value="RRM"/>
    <property type="match status" value="3"/>
</dbReference>
<keyword evidence="8" id="KW-1185">Reference proteome</keyword>
<dbReference type="Gene3D" id="2.60.120.200">
    <property type="match status" value="1"/>
</dbReference>
<keyword evidence="4" id="KW-1133">Transmembrane helix</keyword>
<dbReference type="GO" id="GO:0005975">
    <property type="term" value="P:carbohydrate metabolic process"/>
    <property type="evidence" value="ECO:0007669"/>
    <property type="project" value="InterPro"/>
</dbReference>
<dbReference type="Pfam" id="PF00722">
    <property type="entry name" value="Glyco_hydro_16"/>
    <property type="match status" value="1"/>
</dbReference>